<reference evidence="7 8" key="1">
    <citation type="journal article" date="2014" name="Int. J. Syst. Evol. Microbiol.">
        <title>Rhodoluna lacicola gen. nov., sp. nov., a planktonic freshwater bacterium with stream-lined genome.</title>
        <authorList>
            <person name="Hahn M."/>
            <person name="Schmidt J."/>
            <person name="Taipale S.J."/>
            <person name="Doolittle W.F."/>
            <person name="Koll U."/>
        </authorList>
    </citation>
    <scope>NUCLEOTIDE SEQUENCE [LARGE SCALE GENOMIC DNA]</scope>
    <source>
        <strain evidence="7 8">MWH-Ta8</strain>
    </source>
</reference>
<keyword evidence="8" id="KW-1185">Reference proteome</keyword>
<dbReference type="PANTHER" id="PTHR31760:SF0">
    <property type="entry name" value="S-ADENOSYL-L-METHIONINE-DEPENDENT METHYLTRANSFERASES SUPERFAMILY PROTEIN"/>
    <property type="match status" value="1"/>
</dbReference>
<keyword evidence="5 6" id="KW-0949">S-adenosyl-L-methionine</keyword>
<feature type="binding site" evidence="6">
    <location>
        <position position="81"/>
    </location>
    <ligand>
        <name>S-adenosyl-L-methionine</name>
        <dbReference type="ChEBI" id="CHEBI:59789"/>
    </ligand>
</feature>
<sequence length="211" mass="23131">MTDLDFTPEAEPSAAALIFADRIEAARKYTAALVRDGETYGLLGPREYPKIWTRHVLNSAVVAELVSPGQTVGDVGSGAGLPGIPMAIAQPEAEFVLIEPMERRSEWLKQTVEELGLKNVRVLRNRAEEVGEVFDVVTARAVKAMPQLLRMCVPMTKNGGEIIALKGAKAGEEIEEAKPLMKKLGIESFEIVFTGEQFLDEPTRVVRTKLL</sequence>
<comment type="similarity">
    <text evidence="6">Belongs to the methyltransferase superfamily. RNA methyltransferase RsmG family.</text>
</comment>
<evidence type="ECO:0000256" key="5">
    <source>
        <dbReference type="ARBA" id="ARBA00022691"/>
    </source>
</evidence>
<comment type="subcellular location">
    <subcellularLocation>
        <location evidence="6">Cytoplasm</location>
    </subcellularLocation>
</comment>
<evidence type="ECO:0000256" key="3">
    <source>
        <dbReference type="ARBA" id="ARBA00022603"/>
    </source>
</evidence>
<accession>A0A060JNP7</accession>
<dbReference type="HOGENOM" id="CLU_065341_5_0_11"/>
<dbReference type="Pfam" id="PF02527">
    <property type="entry name" value="GidB"/>
    <property type="match status" value="1"/>
</dbReference>
<keyword evidence="2 6" id="KW-0698">rRNA processing</keyword>
<evidence type="ECO:0000256" key="4">
    <source>
        <dbReference type="ARBA" id="ARBA00022679"/>
    </source>
</evidence>
<evidence type="ECO:0000256" key="2">
    <source>
        <dbReference type="ARBA" id="ARBA00022552"/>
    </source>
</evidence>
<comment type="caution">
    <text evidence="6">Lacks conserved residue(s) required for the propagation of feature annotation.</text>
</comment>
<dbReference type="Gene3D" id="3.40.50.150">
    <property type="entry name" value="Vaccinia Virus protein VP39"/>
    <property type="match status" value="1"/>
</dbReference>
<keyword evidence="3 6" id="KW-0489">Methyltransferase</keyword>
<dbReference type="GO" id="GO:0005829">
    <property type="term" value="C:cytosol"/>
    <property type="evidence" value="ECO:0007669"/>
    <property type="project" value="TreeGrafter"/>
</dbReference>
<dbReference type="CDD" id="cd02440">
    <property type="entry name" value="AdoMet_MTases"/>
    <property type="match status" value="1"/>
</dbReference>
<dbReference type="InterPro" id="IPR003682">
    <property type="entry name" value="rRNA_ssu_MeTfrase_G"/>
</dbReference>
<evidence type="ECO:0000256" key="6">
    <source>
        <dbReference type="HAMAP-Rule" id="MF_00074"/>
    </source>
</evidence>
<proteinExistence type="inferred from homology"/>
<feature type="binding site" evidence="6">
    <location>
        <begin position="127"/>
        <end position="128"/>
    </location>
    <ligand>
        <name>S-adenosyl-L-methionine</name>
        <dbReference type="ChEBI" id="CHEBI:59789"/>
    </ligand>
</feature>
<keyword evidence="1 6" id="KW-0963">Cytoplasm</keyword>
<organism evidence="7 8">
    <name type="scientific">Rhodoluna lacicola</name>
    <dbReference type="NCBI Taxonomy" id="529884"/>
    <lineage>
        <taxon>Bacteria</taxon>
        <taxon>Bacillati</taxon>
        <taxon>Actinomycetota</taxon>
        <taxon>Actinomycetes</taxon>
        <taxon>Micrococcales</taxon>
        <taxon>Microbacteriaceae</taxon>
        <taxon>Luna cluster</taxon>
        <taxon>Luna-1 subcluster</taxon>
        <taxon>Rhodoluna</taxon>
    </lineage>
</organism>
<dbReference type="AlphaFoldDB" id="A0A060JNP7"/>
<dbReference type="eggNOG" id="COG0357">
    <property type="taxonomic scope" value="Bacteria"/>
</dbReference>
<dbReference type="RefSeq" id="WP_038503459.1">
    <property type="nucleotide sequence ID" value="NZ_CP007490.1"/>
</dbReference>
<dbReference type="InterPro" id="IPR029063">
    <property type="entry name" value="SAM-dependent_MTases_sf"/>
</dbReference>
<dbReference type="Proteomes" id="UP000067708">
    <property type="component" value="Chromosome"/>
</dbReference>
<dbReference type="PANTHER" id="PTHR31760">
    <property type="entry name" value="S-ADENOSYL-L-METHIONINE-DEPENDENT METHYLTRANSFERASES SUPERFAMILY PROTEIN"/>
    <property type="match status" value="1"/>
</dbReference>
<dbReference type="EMBL" id="CP007490">
    <property type="protein sequence ID" value="AIC48193.1"/>
    <property type="molecule type" value="Genomic_DNA"/>
</dbReference>
<feature type="binding site" evidence="6">
    <location>
        <position position="76"/>
    </location>
    <ligand>
        <name>S-adenosyl-L-methionine</name>
        <dbReference type="ChEBI" id="CHEBI:59789"/>
    </ligand>
</feature>
<dbReference type="EC" id="2.1.1.-" evidence="6"/>
<comment type="function">
    <text evidence="6">Specifically methylates the N7 position of a guanine in 16S rRNA.</text>
</comment>
<feature type="binding site" evidence="6">
    <location>
        <position position="140"/>
    </location>
    <ligand>
        <name>S-adenosyl-L-methionine</name>
        <dbReference type="ChEBI" id="CHEBI:59789"/>
    </ligand>
</feature>
<dbReference type="HAMAP" id="MF_00074">
    <property type="entry name" value="16SrRNA_methyltr_G"/>
    <property type="match status" value="1"/>
</dbReference>
<protein>
    <recommendedName>
        <fullName evidence="6">Ribosomal RNA small subunit methyltransferase G</fullName>
        <ecNumber evidence="6">2.1.1.-</ecNumber>
    </recommendedName>
    <alternativeName>
        <fullName evidence="6">16S rRNA 7-methylguanosine methyltransferase</fullName>
        <shortName evidence="6">16S rRNA m7G methyltransferase</shortName>
    </alternativeName>
</protein>
<evidence type="ECO:0000313" key="7">
    <source>
        <dbReference type="EMBL" id="AIC48193.1"/>
    </source>
</evidence>
<keyword evidence="4 6" id="KW-0808">Transferase</keyword>
<dbReference type="PATRIC" id="fig|529884.3.peg.1363"/>
<name>A0A060JNP7_9MICO</name>
<dbReference type="NCBIfam" id="TIGR00138">
    <property type="entry name" value="rsmG_gidB"/>
    <property type="match status" value="1"/>
</dbReference>
<dbReference type="KEGG" id="rla:Rhola_00014040"/>
<evidence type="ECO:0000256" key="1">
    <source>
        <dbReference type="ARBA" id="ARBA00022490"/>
    </source>
</evidence>
<dbReference type="SUPFAM" id="SSF53335">
    <property type="entry name" value="S-adenosyl-L-methionine-dependent methyltransferases"/>
    <property type="match status" value="1"/>
</dbReference>
<gene>
    <name evidence="6" type="primary">rsmG</name>
    <name evidence="7" type="ORF">Rhola_00014040</name>
</gene>
<evidence type="ECO:0000313" key="8">
    <source>
        <dbReference type="Proteomes" id="UP000067708"/>
    </source>
</evidence>
<dbReference type="STRING" id="529884.Rhola_00014040"/>
<dbReference type="GO" id="GO:0070043">
    <property type="term" value="F:rRNA (guanine-N7-)-methyltransferase activity"/>
    <property type="evidence" value="ECO:0007669"/>
    <property type="project" value="UniProtKB-UniRule"/>
</dbReference>
<dbReference type="OrthoDB" id="9808773at2"/>